<dbReference type="KEGG" id="cphy:B5808_00280"/>
<keyword evidence="2" id="KW-1185">Reference proteome</keyword>
<gene>
    <name evidence="1" type="ORF">B5808_00280</name>
</gene>
<dbReference type="RefSeq" id="WP_085017653.1">
    <property type="nucleotide sequence ID" value="NZ_BMHD01000001.1"/>
</dbReference>
<reference evidence="1 2" key="1">
    <citation type="submission" date="2017-04" db="EMBL/GenBank/DDBJ databases">
        <authorList>
            <person name="Afonso C.L."/>
            <person name="Miller P.J."/>
            <person name="Scott M.A."/>
            <person name="Spackman E."/>
            <person name="Goraichik I."/>
            <person name="Dimitrov K.M."/>
            <person name="Suarez D.L."/>
            <person name="Swayne D.E."/>
        </authorList>
    </citation>
    <scope>NUCLEOTIDE SEQUENCE [LARGE SCALE GENOMIC DNA]</scope>
    <source>
        <strain evidence="2">XA(T)</strain>
    </source>
</reference>
<evidence type="ECO:0000313" key="1">
    <source>
        <dbReference type="EMBL" id="ARJ03841.1"/>
    </source>
</evidence>
<evidence type="ECO:0000313" key="2">
    <source>
        <dbReference type="Proteomes" id="UP000192775"/>
    </source>
</evidence>
<protein>
    <submittedName>
        <fullName evidence="1">Uncharacterized protein</fullName>
    </submittedName>
</protein>
<name>A0A1X9LIT5_9MICO</name>
<dbReference type="EMBL" id="CP020715">
    <property type="protein sequence ID" value="ARJ03841.1"/>
    <property type="molecule type" value="Genomic_DNA"/>
</dbReference>
<sequence>MESTVRRGIAAATATALVAGGLALGVGGGAALASPADTAPAPLANTAHLDFLLDTPTLSEVPGHTTYELAEHPTVTVPWTYADAREGGTFERIGGGPLDPATGDYAQGAFNSDDVARAAVVYLRDWQQTGSDAAREHAYEVLRGLAYFQTDSGPDAGNVILWMQPDGELNPSAEPVELPDPSDSGDSYWLARTIWAFGEGYAAFRDSDPGFAAFLQERLQLAVGAVDREVLSQYGSTLVADGVTVPAWLLADGADATAEALLGLSAYLETGVDDAGVRDSTQKLAEGVEAMARTTSDGDTTQWPYGAALPWTQSRSMWHAWSSQMPTALVRSAEALGDDSLAEPAVIEGGGFASLLLASGGPDNGWYPSPTERVQIAYGADSRLQASLALADATGSSLYTDLAGLQGAWFFGLNPAGEPMYDPATGVTYDGIQPDGSINRNSGAESTIHGLLSVLALDAHPSVAARATSVTTAGERAGISFVQAEDVVSGDGVSVVTPESTWTGESSWNGAYAQVAAGTCATAALGRGDDHQDRIVEPVSWQVEDGTAPAPVSTWTARNRDLGTLVSSVGPKGVTEASGALLPQRLDGTVAWNSADLGLCVQEADLQLDGFLVRPEVVSVSASGDGSTALYYNSGSDAERVKVKPSAGADQALRIYAADGSLVGEHPLRHTEIPTLQPGQILVVVG</sequence>
<accession>A0A1X9LIT5</accession>
<dbReference type="Proteomes" id="UP000192775">
    <property type="component" value="Chromosome"/>
</dbReference>
<dbReference type="STRING" id="1619308.B5808_00280"/>
<dbReference type="AlphaFoldDB" id="A0A1X9LIT5"/>
<proteinExistence type="predicted"/>
<organism evidence="1 2">
    <name type="scientific">Cnuibacter physcomitrellae</name>
    <dbReference type="NCBI Taxonomy" id="1619308"/>
    <lineage>
        <taxon>Bacteria</taxon>
        <taxon>Bacillati</taxon>
        <taxon>Actinomycetota</taxon>
        <taxon>Actinomycetes</taxon>
        <taxon>Micrococcales</taxon>
        <taxon>Microbacteriaceae</taxon>
        <taxon>Cnuibacter</taxon>
    </lineage>
</organism>